<organism evidence="2 3">
    <name type="scientific">Filibacter tadaridae</name>
    <dbReference type="NCBI Taxonomy" id="2483811"/>
    <lineage>
        <taxon>Bacteria</taxon>
        <taxon>Bacillati</taxon>
        <taxon>Bacillota</taxon>
        <taxon>Bacilli</taxon>
        <taxon>Bacillales</taxon>
        <taxon>Caryophanaceae</taxon>
        <taxon>Filibacter</taxon>
    </lineage>
</organism>
<evidence type="ECO:0000313" key="2">
    <source>
        <dbReference type="EMBL" id="VDC32420.1"/>
    </source>
</evidence>
<sequence length="59" mass="6896">MDSIRNERGVVLVAAIVLLFFISLFLFSIVSWHDSLYRTYDSLGTYYENETVKTMKRGE</sequence>
<feature type="transmembrane region" description="Helical" evidence="1">
    <location>
        <begin position="12"/>
        <end position="32"/>
    </location>
</feature>
<accession>A0A3P5XTQ3</accession>
<keyword evidence="1" id="KW-0472">Membrane</keyword>
<gene>
    <name evidence="2" type="ORF">FILTAD_02648</name>
</gene>
<dbReference type="RefSeq" id="WP_124071457.1">
    <property type="nucleotide sequence ID" value="NZ_CBCRXF010000002.1"/>
</dbReference>
<dbReference type="EMBL" id="UXAV01000044">
    <property type="protein sequence ID" value="VDC32420.1"/>
    <property type="molecule type" value="Genomic_DNA"/>
</dbReference>
<proteinExistence type="predicted"/>
<evidence type="ECO:0000313" key="3">
    <source>
        <dbReference type="Proteomes" id="UP000270468"/>
    </source>
</evidence>
<keyword evidence="1" id="KW-1133">Transmembrane helix</keyword>
<keyword evidence="1" id="KW-0812">Transmembrane</keyword>
<keyword evidence="3" id="KW-1185">Reference proteome</keyword>
<reference evidence="2 3" key="1">
    <citation type="submission" date="2018-11" db="EMBL/GenBank/DDBJ databases">
        <authorList>
            <person name="Criscuolo A."/>
        </authorList>
    </citation>
    <scope>NUCLEOTIDE SEQUENCE [LARGE SCALE GENOMIC DNA]</scope>
    <source>
        <strain evidence="2">ATB-66</strain>
    </source>
</reference>
<name>A0A3P5XTQ3_9BACL</name>
<dbReference type="AlphaFoldDB" id="A0A3P5XTQ3"/>
<dbReference type="Proteomes" id="UP000270468">
    <property type="component" value="Unassembled WGS sequence"/>
</dbReference>
<evidence type="ECO:0000256" key="1">
    <source>
        <dbReference type="SAM" id="Phobius"/>
    </source>
</evidence>
<protein>
    <submittedName>
        <fullName evidence="2">Uncharacterized protein</fullName>
    </submittedName>
</protein>